<keyword evidence="2" id="KW-0694">RNA-binding</keyword>
<dbReference type="SUPFAM" id="SSF54791">
    <property type="entry name" value="Eukaryotic type KH-domain (KH-domain type I)"/>
    <property type="match status" value="2"/>
</dbReference>
<proteinExistence type="predicted"/>
<feature type="region of interest" description="Disordered" evidence="3">
    <location>
        <begin position="1"/>
        <end position="84"/>
    </location>
</feature>
<dbReference type="InterPro" id="IPR004088">
    <property type="entry name" value="KH_dom_type_1"/>
</dbReference>
<gene>
    <name evidence="5" type="ORF">WJX84_003028</name>
</gene>
<dbReference type="InterPro" id="IPR004087">
    <property type="entry name" value="KH_dom"/>
</dbReference>
<feature type="compositionally biased region" description="Gly residues" evidence="3">
    <location>
        <begin position="268"/>
        <end position="281"/>
    </location>
</feature>
<dbReference type="GO" id="GO:0003723">
    <property type="term" value="F:RNA binding"/>
    <property type="evidence" value="ECO:0007669"/>
    <property type="project" value="UniProtKB-UniRule"/>
</dbReference>
<dbReference type="SMART" id="SM00322">
    <property type="entry name" value="KH"/>
    <property type="match status" value="2"/>
</dbReference>
<keyword evidence="1" id="KW-0677">Repeat</keyword>
<dbReference type="Gene3D" id="3.30.1370.10">
    <property type="entry name" value="K Homology domain, type 1"/>
    <property type="match status" value="2"/>
</dbReference>
<feature type="region of interest" description="Disordered" evidence="3">
    <location>
        <begin position="249"/>
        <end position="288"/>
    </location>
</feature>
<sequence>MEGYGYPPAGQYPPQQGGPFDGGYGAGPSGMDQQYYDPSQAGPPLGPPSAGGPPGPLSRGNPLKRPYEGGPVGEAPEMKKPAAGPPETVIRVLVPGRRAGKVIGKGGAIVKQLKDMTGARIRMIEGVPGCDERVCVLSCKEDSAAEMIPVQTALAEVFNKIWEDDLAAPGGSTSTFTARLLICNTQVGGVIGKGGVHAREMRETTGINMKIMTPEELPLCGLDNDRAIALVGGLESVHRALQIVAKAIRDSPPRERPGGPPAQLTLLNGGGPGGPPAGGNPYGRTMRP</sequence>
<feature type="compositionally biased region" description="Gly residues" evidence="3">
    <location>
        <begin position="19"/>
        <end position="28"/>
    </location>
</feature>
<feature type="compositionally biased region" description="Pro residues" evidence="3">
    <location>
        <begin position="44"/>
        <end position="56"/>
    </location>
</feature>
<evidence type="ECO:0000256" key="3">
    <source>
        <dbReference type="SAM" id="MobiDB-lite"/>
    </source>
</evidence>
<dbReference type="Pfam" id="PF00013">
    <property type="entry name" value="KH_1"/>
    <property type="match status" value="2"/>
</dbReference>
<dbReference type="Proteomes" id="UP001485043">
    <property type="component" value="Unassembled WGS sequence"/>
</dbReference>
<name>A0AAW1THE4_9CHLO</name>
<reference evidence="5 6" key="1">
    <citation type="journal article" date="2024" name="Nat. Commun.">
        <title>Phylogenomics reveals the evolutionary origins of lichenization in chlorophyte algae.</title>
        <authorList>
            <person name="Puginier C."/>
            <person name="Libourel C."/>
            <person name="Otte J."/>
            <person name="Skaloud P."/>
            <person name="Haon M."/>
            <person name="Grisel S."/>
            <person name="Petersen M."/>
            <person name="Berrin J.G."/>
            <person name="Delaux P.M."/>
            <person name="Dal Grande F."/>
            <person name="Keller J."/>
        </authorList>
    </citation>
    <scope>NUCLEOTIDE SEQUENCE [LARGE SCALE GENOMIC DNA]</scope>
    <source>
        <strain evidence="5 6">SAG 2523</strain>
    </source>
</reference>
<feature type="domain" description="K Homology" evidence="4">
    <location>
        <begin position="86"/>
        <end position="156"/>
    </location>
</feature>
<evidence type="ECO:0000313" key="6">
    <source>
        <dbReference type="Proteomes" id="UP001485043"/>
    </source>
</evidence>
<dbReference type="EMBL" id="JALJOV010000052">
    <property type="protein sequence ID" value="KAK9867977.1"/>
    <property type="molecule type" value="Genomic_DNA"/>
</dbReference>
<feature type="domain" description="K Homology" evidence="4">
    <location>
        <begin position="174"/>
        <end position="249"/>
    </location>
</feature>
<keyword evidence="6" id="KW-1185">Reference proteome</keyword>
<organism evidence="5 6">
    <name type="scientific">Apatococcus fuscideae</name>
    <dbReference type="NCBI Taxonomy" id="2026836"/>
    <lineage>
        <taxon>Eukaryota</taxon>
        <taxon>Viridiplantae</taxon>
        <taxon>Chlorophyta</taxon>
        <taxon>core chlorophytes</taxon>
        <taxon>Trebouxiophyceae</taxon>
        <taxon>Chlorellales</taxon>
        <taxon>Chlorellaceae</taxon>
        <taxon>Apatococcus</taxon>
    </lineage>
</organism>
<dbReference type="InterPro" id="IPR036612">
    <property type="entry name" value="KH_dom_type_1_sf"/>
</dbReference>
<evidence type="ECO:0000256" key="1">
    <source>
        <dbReference type="ARBA" id="ARBA00022737"/>
    </source>
</evidence>
<evidence type="ECO:0000256" key="2">
    <source>
        <dbReference type="PROSITE-ProRule" id="PRU00117"/>
    </source>
</evidence>
<feature type="compositionally biased region" description="Low complexity" evidence="3">
    <location>
        <begin position="1"/>
        <end position="18"/>
    </location>
</feature>
<evidence type="ECO:0000259" key="4">
    <source>
        <dbReference type="SMART" id="SM00322"/>
    </source>
</evidence>
<evidence type="ECO:0000313" key="5">
    <source>
        <dbReference type="EMBL" id="KAK9867977.1"/>
    </source>
</evidence>
<protein>
    <recommendedName>
        <fullName evidence="4">K Homology domain-containing protein</fullName>
    </recommendedName>
</protein>
<dbReference type="CDD" id="cd22459">
    <property type="entry name" value="KH-I_PEPPER_rpt1_like"/>
    <property type="match status" value="1"/>
</dbReference>
<dbReference type="PANTHER" id="PTHR10288">
    <property type="entry name" value="KH DOMAIN CONTAINING RNA BINDING PROTEIN"/>
    <property type="match status" value="1"/>
</dbReference>
<dbReference type="PROSITE" id="PS50084">
    <property type="entry name" value="KH_TYPE_1"/>
    <property type="match status" value="2"/>
</dbReference>
<comment type="caution">
    <text evidence="5">The sequence shown here is derived from an EMBL/GenBank/DDBJ whole genome shotgun (WGS) entry which is preliminary data.</text>
</comment>
<dbReference type="AlphaFoldDB" id="A0AAW1THE4"/>
<accession>A0AAW1THE4</accession>